<keyword evidence="1" id="KW-0472">Membrane</keyword>
<protein>
    <submittedName>
        <fullName evidence="2">Uncharacterized protein</fullName>
    </submittedName>
</protein>
<accession>A0A0G4FY75</accession>
<proteinExistence type="predicted"/>
<evidence type="ECO:0000313" key="2">
    <source>
        <dbReference type="EMBL" id="CEM20116.1"/>
    </source>
</evidence>
<dbReference type="VEuPathDB" id="CryptoDB:Vbra_6084"/>
<dbReference type="AlphaFoldDB" id="A0A0G4FY75"/>
<organism evidence="2 3">
    <name type="scientific">Vitrella brassicaformis (strain CCMP3155)</name>
    <dbReference type="NCBI Taxonomy" id="1169540"/>
    <lineage>
        <taxon>Eukaryota</taxon>
        <taxon>Sar</taxon>
        <taxon>Alveolata</taxon>
        <taxon>Colpodellida</taxon>
        <taxon>Vitrellaceae</taxon>
        <taxon>Vitrella</taxon>
    </lineage>
</organism>
<dbReference type="Proteomes" id="UP000041254">
    <property type="component" value="Unassembled WGS sequence"/>
</dbReference>
<name>A0A0G4FY75_VITBC</name>
<keyword evidence="1" id="KW-0812">Transmembrane</keyword>
<gene>
    <name evidence="2" type="ORF">Vbra_6084</name>
</gene>
<evidence type="ECO:0000256" key="1">
    <source>
        <dbReference type="SAM" id="Phobius"/>
    </source>
</evidence>
<keyword evidence="3" id="KW-1185">Reference proteome</keyword>
<sequence>MEWRRYAQRLRDIVQPYVNRLLSSPEGRRMKQKADEFAKSEAGRRAAEAAHKAADYAVKAGQKAQYKMFFEKPPTSFQFDNPKWSFYPGSGFRMGIARGERPVDKQFMARFGPMLAGSVLLAAMGMILSFPFVFHKNYGKSKARYTAFIKEREARGLPDAPTNVRRG</sequence>
<feature type="transmembrane region" description="Helical" evidence="1">
    <location>
        <begin position="111"/>
        <end position="134"/>
    </location>
</feature>
<reference evidence="2 3" key="1">
    <citation type="submission" date="2014-11" db="EMBL/GenBank/DDBJ databases">
        <authorList>
            <person name="Zhu J."/>
            <person name="Qi W."/>
            <person name="Song R."/>
        </authorList>
    </citation>
    <scope>NUCLEOTIDE SEQUENCE [LARGE SCALE GENOMIC DNA]</scope>
</reference>
<evidence type="ECO:0000313" key="3">
    <source>
        <dbReference type="Proteomes" id="UP000041254"/>
    </source>
</evidence>
<dbReference type="InParanoid" id="A0A0G4FY75"/>
<dbReference type="EMBL" id="CDMY01000520">
    <property type="protein sequence ID" value="CEM20116.1"/>
    <property type="molecule type" value="Genomic_DNA"/>
</dbReference>
<keyword evidence="1" id="KW-1133">Transmembrane helix</keyword>